<evidence type="ECO:0000313" key="2">
    <source>
        <dbReference type="EMBL" id="JAT01921.1"/>
    </source>
</evidence>
<accession>A0A1B6JRP9</accession>
<dbReference type="GO" id="GO:0004077">
    <property type="term" value="F:biotin--[biotin carboxyl-carrier protein] ligase activity"/>
    <property type="evidence" value="ECO:0007669"/>
    <property type="project" value="TreeGrafter"/>
</dbReference>
<proteinExistence type="predicted"/>
<reference evidence="2" key="1">
    <citation type="submission" date="2015-11" db="EMBL/GenBank/DDBJ databases">
        <title>De novo transcriptome assembly of four potential Pierce s Disease insect vectors from Arizona vineyards.</title>
        <authorList>
            <person name="Tassone E.E."/>
        </authorList>
    </citation>
    <scope>NUCLEOTIDE SEQUENCE</scope>
</reference>
<evidence type="ECO:0000256" key="1">
    <source>
        <dbReference type="SAM" id="MobiDB-lite"/>
    </source>
</evidence>
<gene>
    <name evidence="2" type="ORF">g.9956</name>
</gene>
<dbReference type="AlphaFoldDB" id="A0A1B6JRP9"/>
<dbReference type="GO" id="GO:0005737">
    <property type="term" value="C:cytoplasm"/>
    <property type="evidence" value="ECO:0007669"/>
    <property type="project" value="TreeGrafter"/>
</dbReference>
<dbReference type="PANTHER" id="PTHR12835:SF5">
    <property type="entry name" value="BIOTIN--PROTEIN LIGASE"/>
    <property type="match status" value="1"/>
</dbReference>
<feature type="non-terminal residue" evidence="2">
    <location>
        <position position="710"/>
    </location>
</feature>
<protein>
    <submittedName>
        <fullName evidence="2">Uncharacterized protein</fullName>
    </submittedName>
</protein>
<feature type="compositionally biased region" description="Polar residues" evidence="1">
    <location>
        <begin position="321"/>
        <end position="339"/>
    </location>
</feature>
<name>A0A1B6JRP9_9HEMI</name>
<sequence>MLLTVYYMAATWLQSWRLSSMRTKIVQLRKDRGSLLLFKSQESASQQDAGLQIQAVNSTYCSNSRDARIGDLLCYSGNKHGVSLFPQLILDTSNWIGVPDKKTLFPIELSGSTIEDLSQENTIHVVIEADFSTFSKQSYASHCQIEEFGVARAWLAHEALLLLLESNEEQLSKLIASYMGNTISIGPGLELLKILSVEVKGKPCLLLNADSIPAFNPSSRRGTSVRKRAVAASQWQSHVSQLQTFSRAAAQAALLKSPAPIEGHRSAMVVPGSGAGYTPMEEVKPFPAESEPQPLEISDPLTVATPTVEELPPLEPEERSMSMTSLSAQPGSTGSSFGSLSRVSTDTLLAASVHSRTGMVNGSSGSMSSLRSITNTPKHIRVTVPHNADTSGKPPNVIVFSESSVSAESVKNTLWSILHKHRYTIYSLSLSQMMSSAWVGQATLVVVCGSVPTTLAPILLQYVLVKGGSLLCLCSDLLGVFLPIFRTAEVRPDQLVTFSYSSWKHVRMMHHIFCYQPASSAKFSSSDETNSINIPKSVEVLDDDNKLHTLSVKVLGAEETWQTPSLLLGTENQSGGRVVFSQVHLEADPSQYESDEDKAKALKESNPARIEIFSDLLSTHLGLDCSRDKTDTKYSAAYFLGSHELKQEFMNKIKNRLEGGNTLKLPDLTLKFCGKGVSPPEASSSLLPVLMYACPDSFSTVSYFDNLESK</sequence>
<dbReference type="PANTHER" id="PTHR12835">
    <property type="entry name" value="BIOTIN PROTEIN LIGASE"/>
    <property type="match status" value="1"/>
</dbReference>
<dbReference type="EMBL" id="GECU01005786">
    <property type="protein sequence ID" value="JAT01921.1"/>
    <property type="molecule type" value="Transcribed_RNA"/>
</dbReference>
<feature type="region of interest" description="Disordered" evidence="1">
    <location>
        <begin position="313"/>
        <end position="339"/>
    </location>
</feature>
<organism evidence="2">
    <name type="scientific">Homalodisca liturata</name>
    <dbReference type="NCBI Taxonomy" id="320908"/>
    <lineage>
        <taxon>Eukaryota</taxon>
        <taxon>Metazoa</taxon>
        <taxon>Ecdysozoa</taxon>
        <taxon>Arthropoda</taxon>
        <taxon>Hexapoda</taxon>
        <taxon>Insecta</taxon>
        <taxon>Pterygota</taxon>
        <taxon>Neoptera</taxon>
        <taxon>Paraneoptera</taxon>
        <taxon>Hemiptera</taxon>
        <taxon>Auchenorrhyncha</taxon>
        <taxon>Membracoidea</taxon>
        <taxon>Cicadellidae</taxon>
        <taxon>Cicadellinae</taxon>
        <taxon>Proconiini</taxon>
        <taxon>Homalodisca</taxon>
    </lineage>
</organism>